<dbReference type="RefSeq" id="WP_159750038.1">
    <property type="nucleotide sequence ID" value="NZ_WUQX01000001.1"/>
</dbReference>
<keyword evidence="4" id="KW-1185">Reference proteome</keyword>
<dbReference type="PANTHER" id="PTHR43000">
    <property type="entry name" value="DTDP-D-GLUCOSE 4,6-DEHYDRATASE-RELATED"/>
    <property type="match status" value="1"/>
</dbReference>
<accession>A0A7X3MDZ5</accession>
<comment type="similarity">
    <text evidence="1">Belongs to the NAD(P)-dependent epimerase/dehydratase family.</text>
</comment>
<sequence>MKVLFIGGNGNISWWCVEEAIRRGDEVYELNRKMTRATRRKVQPEVHEIIADIRNEEAAVKALSGMHFDVVCDFICFNDAQARQAIEVFKGKTDQYIVISSEAVYKRESRYLPFREDTPQYDEDVEDTYIAGKIKLERTFNQAYRADGFPVTIVRPGYTYDTILQVPVGQNCFTAPQRLIDGYPFLMSGDGENLVAPMHSKDFAKAFVGLIGNKEAIGEDYHITAEQMITWNEMAETILTALGLDAGNIIHIPRDEAVGITDFYSVLVNRQHMWHYIFDNTKIKSAVPKWKQKISFSKGIEETVSWLLADKVRQRINPECDRRLKNIYSRYWNGGKI</sequence>
<organism evidence="3 4">
    <name type="scientific">Sporofaciens musculi</name>
    <dbReference type="NCBI Taxonomy" id="2681861"/>
    <lineage>
        <taxon>Bacteria</taxon>
        <taxon>Bacillati</taxon>
        <taxon>Bacillota</taxon>
        <taxon>Clostridia</taxon>
        <taxon>Lachnospirales</taxon>
        <taxon>Lachnospiraceae</taxon>
        <taxon>Sporofaciens</taxon>
    </lineage>
</organism>
<dbReference type="Proteomes" id="UP000460412">
    <property type="component" value="Unassembled WGS sequence"/>
</dbReference>
<proteinExistence type="inferred from homology"/>
<dbReference type="Pfam" id="PF01370">
    <property type="entry name" value="Epimerase"/>
    <property type="match status" value="1"/>
</dbReference>
<dbReference type="AlphaFoldDB" id="A0A7X3MDZ5"/>
<reference evidence="3 4" key="1">
    <citation type="submission" date="2019-12" db="EMBL/GenBank/DDBJ databases">
        <title>Sporaefaciens musculi gen. nov., sp. nov., a novel bacterium isolated from the caecum of an obese mouse.</title>
        <authorList>
            <person name="Rasmussen T.S."/>
            <person name="Streidl T."/>
            <person name="Hitch T.C.A."/>
            <person name="Wortmann E."/>
            <person name="Deptula P."/>
            <person name="Hansen M."/>
            <person name="Nielsen D.S."/>
            <person name="Clavel T."/>
            <person name="Vogensen F.K."/>
        </authorList>
    </citation>
    <scope>NUCLEOTIDE SEQUENCE [LARGE SCALE GENOMIC DNA]</scope>
    <source>
        <strain evidence="3 4">WCA-9-b2</strain>
    </source>
</reference>
<protein>
    <submittedName>
        <fullName evidence="3">NAD-dependent epimerase/dehydratase family protein</fullName>
    </submittedName>
</protein>
<evidence type="ECO:0000313" key="4">
    <source>
        <dbReference type="Proteomes" id="UP000460412"/>
    </source>
</evidence>
<evidence type="ECO:0000313" key="3">
    <source>
        <dbReference type="EMBL" id="MXP74689.1"/>
    </source>
</evidence>
<comment type="caution">
    <text evidence="3">The sequence shown here is derived from an EMBL/GenBank/DDBJ whole genome shotgun (WGS) entry which is preliminary data.</text>
</comment>
<dbReference type="EMBL" id="WUQX01000001">
    <property type="protein sequence ID" value="MXP74689.1"/>
    <property type="molecule type" value="Genomic_DNA"/>
</dbReference>
<evidence type="ECO:0000256" key="1">
    <source>
        <dbReference type="ARBA" id="ARBA00007637"/>
    </source>
</evidence>
<dbReference type="Gene3D" id="3.40.50.720">
    <property type="entry name" value="NAD(P)-binding Rossmann-like Domain"/>
    <property type="match status" value="1"/>
</dbReference>
<dbReference type="SUPFAM" id="SSF51735">
    <property type="entry name" value="NAD(P)-binding Rossmann-fold domains"/>
    <property type="match status" value="1"/>
</dbReference>
<feature type="domain" description="NAD-dependent epimerase/dehydratase" evidence="2">
    <location>
        <begin position="4"/>
        <end position="223"/>
    </location>
</feature>
<evidence type="ECO:0000259" key="2">
    <source>
        <dbReference type="Pfam" id="PF01370"/>
    </source>
</evidence>
<gene>
    <name evidence="3" type="ORF">GN277_04645</name>
</gene>
<name>A0A7X3MDZ5_9FIRM</name>
<dbReference type="InterPro" id="IPR001509">
    <property type="entry name" value="Epimerase_deHydtase"/>
</dbReference>
<dbReference type="InterPro" id="IPR036291">
    <property type="entry name" value="NAD(P)-bd_dom_sf"/>
</dbReference>